<dbReference type="AlphaFoldDB" id="A0AAW0FQ80"/>
<keyword evidence="2" id="KW-1185">Reference proteome</keyword>
<dbReference type="InterPro" id="IPR029058">
    <property type="entry name" value="AB_hydrolase_fold"/>
</dbReference>
<dbReference type="EMBL" id="JASBNA010000057">
    <property type="protein sequence ID" value="KAK7679653.1"/>
    <property type="molecule type" value="Genomic_DNA"/>
</dbReference>
<name>A0AAW0FQ80_9APHY</name>
<evidence type="ECO:0000313" key="2">
    <source>
        <dbReference type="Proteomes" id="UP001385951"/>
    </source>
</evidence>
<dbReference type="SUPFAM" id="SSF53474">
    <property type="entry name" value="alpha/beta-Hydrolases"/>
    <property type="match status" value="1"/>
</dbReference>
<protein>
    <recommendedName>
        <fullName evidence="3">AB hydrolase-1 domain-containing protein</fullName>
    </recommendedName>
</protein>
<evidence type="ECO:0000313" key="1">
    <source>
        <dbReference type="EMBL" id="KAK7679653.1"/>
    </source>
</evidence>
<gene>
    <name evidence="1" type="ORF">QCA50_017365</name>
</gene>
<evidence type="ECO:0008006" key="3">
    <source>
        <dbReference type="Google" id="ProtNLM"/>
    </source>
</evidence>
<proteinExistence type="predicted"/>
<sequence>MPLAPTDTKGTALFYEDSGAPPNSLTYRTVVLLHGGYFNSGIFKPSFAYATRNNLRLIAVNKRDYTGSTLYTNEELAELTSSDEVVRIDFMKKRVVELANLMIWLIENDIVLEPTQEGGGLSFATWSSGNCLAMPFLALVPELVDERSLGLIRKYLRSYIMYDAPTFPHGLSAPVANGKHYCPIGDPSLTPLDMIQGFPSWISGFYNHSSFAIAELVSPIDSPSRFQSDEEYIRELALECDADVPPTIQEILVNGPETCEPVPQVARTHVQLLFVGYPFYSECRRKVFLDGNSDWPKLRKEIVVCGRGVGLSLYAAWELKQRIQETGQKLAQDGLVRIHVLEEFNHMSHWDQPERFVQLLVDTA</sequence>
<accession>A0AAW0FQ80</accession>
<comment type="caution">
    <text evidence="1">The sequence shown here is derived from an EMBL/GenBank/DDBJ whole genome shotgun (WGS) entry which is preliminary data.</text>
</comment>
<dbReference type="Gene3D" id="3.40.50.1820">
    <property type="entry name" value="alpha/beta hydrolase"/>
    <property type="match status" value="1"/>
</dbReference>
<reference evidence="1 2" key="1">
    <citation type="submission" date="2022-09" db="EMBL/GenBank/DDBJ databases">
        <authorList>
            <person name="Palmer J.M."/>
        </authorList>
    </citation>
    <scope>NUCLEOTIDE SEQUENCE [LARGE SCALE GENOMIC DNA]</scope>
    <source>
        <strain evidence="1 2">DSM 7382</strain>
    </source>
</reference>
<organism evidence="1 2">
    <name type="scientific">Cerrena zonata</name>
    <dbReference type="NCBI Taxonomy" id="2478898"/>
    <lineage>
        <taxon>Eukaryota</taxon>
        <taxon>Fungi</taxon>
        <taxon>Dikarya</taxon>
        <taxon>Basidiomycota</taxon>
        <taxon>Agaricomycotina</taxon>
        <taxon>Agaricomycetes</taxon>
        <taxon>Polyporales</taxon>
        <taxon>Cerrenaceae</taxon>
        <taxon>Cerrena</taxon>
    </lineage>
</organism>
<dbReference type="Proteomes" id="UP001385951">
    <property type="component" value="Unassembled WGS sequence"/>
</dbReference>